<evidence type="ECO:0000313" key="5">
    <source>
        <dbReference type="EMBL" id="KAH0813178.1"/>
    </source>
</evidence>
<dbReference type="EMBL" id="JABDTM020025526">
    <property type="protein sequence ID" value="KAH0813178.1"/>
    <property type="molecule type" value="Genomic_DNA"/>
</dbReference>
<keyword evidence="6" id="KW-1185">Reference proteome</keyword>
<dbReference type="GO" id="GO:0036064">
    <property type="term" value="C:ciliary basal body"/>
    <property type="evidence" value="ECO:0007669"/>
    <property type="project" value="TreeGrafter"/>
</dbReference>
<accession>A0A8J6HEX0</accession>
<dbReference type="InterPro" id="IPR056335">
    <property type="entry name" value="BBS7_hairpin"/>
</dbReference>
<dbReference type="Pfam" id="PF23743">
    <property type="entry name" value="Beta-prop_BBS7"/>
    <property type="match status" value="1"/>
</dbReference>
<dbReference type="Proteomes" id="UP000719412">
    <property type="component" value="Unassembled WGS sequence"/>
</dbReference>
<feature type="domain" description="BBS7 helical hairpin" evidence="1">
    <location>
        <begin position="665"/>
        <end position="779"/>
    </location>
</feature>
<dbReference type="GO" id="GO:0005930">
    <property type="term" value="C:axoneme"/>
    <property type="evidence" value="ECO:0007669"/>
    <property type="project" value="TreeGrafter"/>
</dbReference>
<sequence>MELELSRIDYTLVGITSTNCLKLLPPSVSKEPQKVAVADNDGILQIFSIKKEDIQLHFKTLPGPKISSLQLGGAIGSPTDKIFVAAENEVKGYTKKGKLFLTFDSGMTETVTSMLVLLHLKNEKICGRFVLGNDLFLCGKHIYNHYRDCKDVGSYLCGDRIVDVIAFYADKTRRLMSLIACEGRMIRALEHARVTLSMEVESAPTLLHILEEDSTKTILFGTVDGRVGILDVEKYQSTTPVLVQISYWFVSARQHGFDRWLIDASNASTISCLDAYDMTGNGTKNLIVGRQDGTIEAYIINVADKMDASILIYSHVSDNKKREPTPFFKRVFAMIKIIATLTFLLQNCNESVSSLQCGVVGTQGFDEILVVTYTGRVFGLTTEAVDKNVGGDSTVGNYIFSQETSTKISRLKGDIEDLQVKVGKEREKYQSSTQSFFEELSAIPLLSIKDSFVLSKETATYILTMEVPTAIDNILLQSNVPVDLLDVEKNSAVVSYSDSDRSVGNFLLATYRCQINTNRLEIKIRTIEGQHGVLQAYVTPLVQPKCSRLQQYEIKPLSLHYRIYKFDESRIFNTLTIKGTFSLAEIHTWLSQCLPEVPEKPQISENTELYFESTLLGTILQGTYQKGEAFFKSDNVSTISILKEFLTKEATKKKIKIEISSSINDESINHVIKLIEPKLVKQKMISNNVTLLDALNELEVNDEESLGYLSGKYKDLLVNEKGLRAEFQEQPDYLDRLYGIVSDLYVDYNKFKGCNVKSKLVRLREILDEYSYDALILFFRPDLAK</sequence>
<comment type="caution">
    <text evidence="5">The sequence shown here is derived from an EMBL/GenBank/DDBJ whole genome shotgun (WGS) entry which is preliminary data.</text>
</comment>
<name>A0A8J6HEX0_TENMO</name>
<dbReference type="SUPFAM" id="SSF50978">
    <property type="entry name" value="WD40 repeat-like"/>
    <property type="match status" value="1"/>
</dbReference>
<organism evidence="5 6">
    <name type="scientific">Tenebrio molitor</name>
    <name type="common">Yellow mealworm beetle</name>
    <dbReference type="NCBI Taxonomy" id="7067"/>
    <lineage>
        <taxon>Eukaryota</taxon>
        <taxon>Metazoa</taxon>
        <taxon>Ecdysozoa</taxon>
        <taxon>Arthropoda</taxon>
        <taxon>Hexapoda</taxon>
        <taxon>Insecta</taxon>
        <taxon>Pterygota</taxon>
        <taxon>Neoptera</taxon>
        <taxon>Endopterygota</taxon>
        <taxon>Coleoptera</taxon>
        <taxon>Polyphaga</taxon>
        <taxon>Cucujiformia</taxon>
        <taxon>Tenebrionidae</taxon>
        <taxon>Tenebrio</taxon>
    </lineage>
</organism>
<dbReference type="GO" id="GO:0060271">
    <property type="term" value="P:cilium assembly"/>
    <property type="evidence" value="ECO:0007669"/>
    <property type="project" value="TreeGrafter"/>
</dbReference>
<dbReference type="Pfam" id="PF23360">
    <property type="entry name" value="BBS7_GAE"/>
    <property type="match status" value="1"/>
</dbReference>
<dbReference type="GO" id="GO:0016020">
    <property type="term" value="C:membrane"/>
    <property type="evidence" value="ECO:0007669"/>
    <property type="project" value="TreeGrafter"/>
</dbReference>
<evidence type="ECO:0000259" key="1">
    <source>
        <dbReference type="Pfam" id="PF23349"/>
    </source>
</evidence>
<gene>
    <name evidence="5" type="ORF">GEV33_009618</name>
</gene>
<dbReference type="AlphaFoldDB" id="A0A8J6HEX0"/>
<feature type="domain" description="BBS7 GAE" evidence="2">
    <location>
        <begin position="444"/>
        <end position="552"/>
    </location>
</feature>
<dbReference type="Pfam" id="PF23361">
    <property type="entry name" value="BBS7_pf"/>
    <property type="match status" value="1"/>
</dbReference>
<dbReference type="Pfam" id="PF23349">
    <property type="entry name" value="BBS7_hp"/>
    <property type="match status" value="1"/>
</dbReference>
<evidence type="ECO:0008006" key="7">
    <source>
        <dbReference type="Google" id="ProtNLM"/>
    </source>
</evidence>
<evidence type="ECO:0000259" key="2">
    <source>
        <dbReference type="Pfam" id="PF23360"/>
    </source>
</evidence>
<dbReference type="InterPro" id="IPR056333">
    <property type="entry name" value="BBS7_pf_dom"/>
</dbReference>
<reference evidence="5" key="1">
    <citation type="journal article" date="2020" name="J Insects Food Feed">
        <title>The yellow mealworm (Tenebrio molitor) genome: a resource for the emerging insects as food and feed industry.</title>
        <authorList>
            <person name="Eriksson T."/>
            <person name="Andere A."/>
            <person name="Kelstrup H."/>
            <person name="Emery V."/>
            <person name="Picard C."/>
        </authorList>
    </citation>
    <scope>NUCLEOTIDE SEQUENCE</scope>
    <source>
        <strain evidence="5">Stoneville</strain>
        <tissue evidence="5">Whole head</tissue>
    </source>
</reference>
<feature type="domain" description="BBS7 beta-propeller" evidence="4">
    <location>
        <begin position="21"/>
        <end position="382"/>
    </location>
</feature>
<dbReference type="InterPro" id="IPR056332">
    <property type="entry name" value="Beta-prop_BBS7"/>
</dbReference>
<dbReference type="InterPro" id="IPR036322">
    <property type="entry name" value="WD40_repeat_dom_sf"/>
</dbReference>
<evidence type="ECO:0000259" key="4">
    <source>
        <dbReference type="Pfam" id="PF23743"/>
    </source>
</evidence>
<feature type="domain" description="BBS7 platform" evidence="3">
    <location>
        <begin position="560"/>
        <end position="660"/>
    </location>
</feature>
<evidence type="ECO:0000313" key="6">
    <source>
        <dbReference type="Proteomes" id="UP000719412"/>
    </source>
</evidence>
<dbReference type="PANTHER" id="PTHR16074">
    <property type="entry name" value="BARDET-BIEDL SYNDROME 7 PROTEIN"/>
    <property type="match status" value="1"/>
</dbReference>
<evidence type="ECO:0000259" key="3">
    <source>
        <dbReference type="Pfam" id="PF23361"/>
    </source>
</evidence>
<proteinExistence type="predicted"/>
<dbReference type="GO" id="GO:0008104">
    <property type="term" value="P:intracellular protein localization"/>
    <property type="evidence" value="ECO:0007669"/>
    <property type="project" value="TreeGrafter"/>
</dbReference>
<dbReference type="GO" id="GO:0043005">
    <property type="term" value="C:neuron projection"/>
    <property type="evidence" value="ECO:0007669"/>
    <property type="project" value="TreeGrafter"/>
</dbReference>
<protein>
    <recommendedName>
        <fullName evidence="7">Bardet-Biedl syndrome 7 protein homolog</fullName>
    </recommendedName>
</protein>
<dbReference type="GO" id="GO:0034464">
    <property type="term" value="C:BBSome"/>
    <property type="evidence" value="ECO:0007669"/>
    <property type="project" value="TreeGrafter"/>
</dbReference>
<dbReference type="InterPro" id="IPR056334">
    <property type="entry name" value="BBS7_GAE_dom"/>
</dbReference>
<reference evidence="5" key="2">
    <citation type="submission" date="2021-08" db="EMBL/GenBank/DDBJ databases">
        <authorList>
            <person name="Eriksson T."/>
        </authorList>
    </citation>
    <scope>NUCLEOTIDE SEQUENCE</scope>
    <source>
        <strain evidence="5">Stoneville</strain>
        <tissue evidence="5">Whole head</tissue>
    </source>
</reference>
<dbReference type="PANTHER" id="PTHR16074:SF4">
    <property type="entry name" value="BARDET-BIEDL SYNDROME 7 PROTEIN"/>
    <property type="match status" value="1"/>
</dbReference>